<evidence type="ECO:0000256" key="4">
    <source>
        <dbReference type="ARBA" id="ARBA00022719"/>
    </source>
</evidence>
<feature type="domain" description="Vitamin K epoxide reductase" evidence="11">
    <location>
        <begin position="21"/>
        <end position="155"/>
    </location>
</feature>
<keyword evidence="9" id="KW-0676">Redox-active center</keyword>
<comment type="caution">
    <text evidence="12">The sequence shown here is derived from an EMBL/GenBank/DDBJ whole genome shotgun (WGS) entry which is preliminary data.</text>
</comment>
<dbReference type="InterPro" id="IPR012932">
    <property type="entry name" value="VKOR"/>
</dbReference>
<organism evidence="12 13">
    <name type="scientific">Halorubrum alkaliphilum</name>
    <dbReference type="NCBI Taxonomy" id="261290"/>
    <lineage>
        <taxon>Archaea</taxon>
        <taxon>Methanobacteriati</taxon>
        <taxon>Methanobacteriota</taxon>
        <taxon>Stenosarchaea group</taxon>
        <taxon>Halobacteria</taxon>
        <taxon>Halobacteriales</taxon>
        <taxon>Haloferacaceae</taxon>
        <taxon>Halorubrum</taxon>
    </lineage>
</organism>
<dbReference type="SMART" id="SM00756">
    <property type="entry name" value="VKc"/>
    <property type="match status" value="1"/>
</dbReference>
<name>A0A8T4GH68_9EURY</name>
<evidence type="ECO:0000256" key="7">
    <source>
        <dbReference type="ARBA" id="ARBA00023136"/>
    </source>
</evidence>
<dbReference type="OrthoDB" id="200082at2157"/>
<sequence>MGTQTYTANRFDYDWDYSSRVSLLFGIFTSVAVVGWLVSVMLTSIHLFALPSVPADAPVAGSIEVITSQWAYVFGVPLATLGALYYLTTIAMALWWFDTRHPLIIKILTPITASGVAFSAYFVYLQLFVIGEICPFCMVSAAATVILFGLELAALSSSDTPGLSEMSGDLGGVLGGTTLALVVFPVLMGVATIVGLFAVPMLPLPEMIPFA</sequence>
<keyword evidence="5 10" id="KW-1133">Transmembrane helix</keyword>
<evidence type="ECO:0000313" key="13">
    <source>
        <dbReference type="Proteomes" id="UP000823588"/>
    </source>
</evidence>
<keyword evidence="6" id="KW-0560">Oxidoreductase</keyword>
<proteinExistence type="inferred from homology"/>
<dbReference type="GO" id="GO:0016020">
    <property type="term" value="C:membrane"/>
    <property type="evidence" value="ECO:0007669"/>
    <property type="project" value="UniProtKB-SubCell"/>
</dbReference>
<protein>
    <submittedName>
        <fullName evidence="12">Putative membrane protein</fullName>
    </submittedName>
</protein>
<evidence type="ECO:0000256" key="9">
    <source>
        <dbReference type="ARBA" id="ARBA00023284"/>
    </source>
</evidence>
<dbReference type="PANTHER" id="PTHR34573:SF1">
    <property type="entry name" value="VITAMIN K EPOXIDE REDUCTASE DOMAIN-CONTAINING PROTEIN"/>
    <property type="match status" value="1"/>
</dbReference>
<feature type="transmembrane region" description="Helical" evidence="10">
    <location>
        <begin position="103"/>
        <end position="124"/>
    </location>
</feature>
<evidence type="ECO:0000256" key="5">
    <source>
        <dbReference type="ARBA" id="ARBA00022989"/>
    </source>
</evidence>
<dbReference type="Proteomes" id="UP000823588">
    <property type="component" value="Unassembled WGS sequence"/>
</dbReference>
<evidence type="ECO:0000256" key="6">
    <source>
        <dbReference type="ARBA" id="ARBA00023002"/>
    </source>
</evidence>
<accession>A0A8T4GH68</accession>
<feature type="transmembrane region" description="Helical" evidence="10">
    <location>
        <begin position="176"/>
        <end position="199"/>
    </location>
</feature>
<comment type="subcellular location">
    <subcellularLocation>
        <location evidence="1">Membrane</location>
        <topology evidence="1">Multi-pass membrane protein</topology>
    </subcellularLocation>
</comment>
<dbReference type="AlphaFoldDB" id="A0A8T4GH68"/>
<feature type="transmembrane region" description="Helical" evidence="10">
    <location>
        <begin position="136"/>
        <end position="156"/>
    </location>
</feature>
<feature type="transmembrane region" description="Helical" evidence="10">
    <location>
        <begin position="23"/>
        <end position="49"/>
    </location>
</feature>
<dbReference type="RefSeq" id="WP_209484459.1">
    <property type="nucleotide sequence ID" value="NZ_JAGGKQ010000007.1"/>
</dbReference>
<evidence type="ECO:0000256" key="3">
    <source>
        <dbReference type="ARBA" id="ARBA00022692"/>
    </source>
</evidence>
<gene>
    <name evidence="12" type="ORF">J2751_001393</name>
</gene>
<dbReference type="GO" id="GO:0048038">
    <property type="term" value="F:quinone binding"/>
    <property type="evidence" value="ECO:0007669"/>
    <property type="project" value="UniProtKB-KW"/>
</dbReference>
<evidence type="ECO:0000256" key="2">
    <source>
        <dbReference type="ARBA" id="ARBA00006214"/>
    </source>
</evidence>
<dbReference type="Gene3D" id="1.20.1440.130">
    <property type="entry name" value="VKOR domain"/>
    <property type="match status" value="1"/>
</dbReference>
<dbReference type="Pfam" id="PF07884">
    <property type="entry name" value="VKOR"/>
    <property type="match status" value="1"/>
</dbReference>
<evidence type="ECO:0000256" key="8">
    <source>
        <dbReference type="ARBA" id="ARBA00023157"/>
    </source>
</evidence>
<evidence type="ECO:0000256" key="1">
    <source>
        <dbReference type="ARBA" id="ARBA00004141"/>
    </source>
</evidence>
<reference evidence="12" key="1">
    <citation type="submission" date="2021-03" db="EMBL/GenBank/DDBJ databases">
        <title>Genomic Encyclopedia of Type Strains, Phase IV (KMG-IV): sequencing the most valuable type-strain genomes for metagenomic binning, comparative biology and taxonomic classification.</title>
        <authorList>
            <person name="Goeker M."/>
        </authorList>
    </citation>
    <scope>NUCLEOTIDE SEQUENCE</scope>
    <source>
        <strain evidence="12">DSM 23564</strain>
    </source>
</reference>
<evidence type="ECO:0000259" key="11">
    <source>
        <dbReference type="SMART" id="SM00756"/>
    </source>
</evidence>
<evidence type="ECO:0000313" key="12">
    <source>
        <dbReference type="EMBL" id="MBP1922385.1"/>
    </source>
</evidence>
<keyword evidence="8" id="KW-1015">Disulfide bond</keyword>
<dbReference type="InterPro" id="IPR038354">
    <property type="entry name" value="VKOR_sf"/>
</dbReference>
<dbReference type="PANTHER" id="PTHR34573">
    <property type="entry name" value="VKC DOMAIN-CONTAINING PROTEIN"/>
    <property type="match status" value="1"/>
</dbReference>
<comment type="similarity">
    <text evidence="2">Belongs to the VKOR family.</text>
</comment>
<dbReference type="CDD" id="cd10546">
    <property type="entry name" value="VKOR"/>
    <property type="match status" value="1"/>
</dbReference>
<keyword evidence="7 10" id="KW-0472">Membrane</keyword>
<dbReference type="GO" id="GO:0016491">
    <property type="term" value="F:oxidoreductase activity"/>
    <property type="evidence" value="ECO:0007669"/>
    <property type="project" value="UniProtKB-KW"/>
</dbReference>
<keyword evidence="3 10" id="KW-0812">Transmembrane</keyword>
<dbReference type="EMBL" id="JAGGKQ010000007">
    <property type="protein sequence ID" value="MBP1922385.1"/>
    <property type="molecule type" value="Genomic_DNA"/>
</dbReference>
<keyword evidence="13" id="KW-1185">Reference proteome</keyword>
<feature type="transmembrane region" description="Helical" evidence="10">
    <location>
        <begin position="70"/>
        <end position="97"/>
    </location>
</feature>
<evidence type="ECO:0000256" key="10">
    <source>
        <dbReference type="SAM" id="Phobius"/>
    </source>
</evidence>
<keyword evidence="4" id="KW-0874">Quinone</keyword>